<dbReference type="OrthoDB" id="1645838at2"/>
<evidence type="ECO:0000313" key="7">
    <source>
        <dbReference type="Proteomes" id="UP000199687"/>
    </source>
</evidence>
<keyword evidence="3" id="KW-0408">Iron</keyword>
<dbReference type="GO" id="GO:0016787">
    <property type="term" value="F:hydrolase activity"/>
    <property type="evidence" value="ECO:0007669"/>
    <property type="project" value="UniProtKB-KW"/>
</dbReference>
<evidence type="ECO:0000256" key="1">
    <source>
        <dbReference type="ARBA" id="ARBA00022723"/>
    </source>
</evidence>
<dbReference type="SUPFAM" id="SSF56300">
    <property type="entry name" value="Metallo-dependent phosphatases"/>
    <property type="match status" value="1"/>
</dbReference>
<dbReference type="AlphaFoldDB" id="A0A1H9MKM7"/>
<accession>A0A1H9MKM7</accession>
<evidence type="ECO:0000259" key="5">
    <source>
        <dbReference type="Pfam" id="PF00149"/>
    </source>
</evidence>
<feature type="domain" description="Calcineurin-like phosphoesterase" evidence="5">
    <location>
        <begin position="1"/>
        <end position="195"/>
    </location>
</feature>
<proteinExistence type="inferred from homology"/>
<gene>
    <name evidence="6" type="ORF">SAMN04487944_10235</name>
</gene>
<dbReference type="PANTHER" id="PTHR42988">
    <property type="entry name" value="PHOSPHOHYDROLASE"/>
    <property type="match status" value="1"/>
</dbReference>
<comment type="similarity">
    <text evidence="4">Belongs to the cyclic nucleotide phosphodiesterase class-III family.</text>
</comment>
<evidence type="ECO:0000256" key="3">
    <source>
        <dbReference type="ARBA" id="ARBA00023004"/>
    </source>
</evidence>
<sequence length="281" mass="32345">MKFSIIGDLHFPDIDQNVEGLEAAKSGFFYSFFNHLFDSKADMYISLGDLTNYGSKEELEDVYQIINSKSREFYHVLGNHDLYSQPIEKVLNITKQPLYHSVVKEDAVFAFLNTAKEMDHEDWGGYLDKEQLAWLEEVVEASGTMPLFVFAHHPVYDTTARSHMEKLSIDPDIDMWQILHKKKGQGVYFNGHNHQNSIVQKDNWTFIQVAACLDVQGWRSVELTDNQMIMTDYTISNPLMAEQAAFLSAKMNHFRPYPEAAGTVNDRQCVLTFNKIREVIS</sequence>
<evidence type="ECO:0000313" key="6">
    <source>
        <dbReference type="EMBL" id="SER24264.1"/>
    </source>
</evidence>
<organism evidence="6 7">
    <name type="scientific">Gracilibacillus ureilyticus</name>
    <dbReference type="NCBI Taxonomy" id="531814"/>
    <lineage>
        <taxon>Bacteria</taxon>
        <taxon>Bacillati</taxon>
        <taxon>Bacillota</taxon>
        <taxon>Bacilli</taxon>
        <taxon>Bacillales</taxon>
        <taxon>Bacillaceae</taxon>
        <taxon>Gracilibacillus</taxon>
    </lineage>
</organism>
<dbReference type="Proteomes" id="UP000199687">
    <property type="component" value="Unassembled WGS sequence"/>
</dbReference>
<dbReference type="RefSeq" id="WP_089738960.1">
    <property type="nucleotide sequence ID" value="NZ_FOGL01000002.1"/>
</dbReference>
<keyword evidence="7" id="KW-1185">Reference proteome</keyword>
<dbReference type="InterPro" id="IPR050884">
    <property type="entry name" value="CNP_phosphodiesterase-III"/>
</dbReference>
<dbReference type="Pfam" id="PF00149">
    <property type="entry name" value="Metallophos"/>
    <property type="match status" value="1"/>
</dbReference>
<dbReference type="GO" id="GO:0046872">
    <property type="term" value="F:metal ion binding"/>
    <property type="evidence" value="ECO:0007669"/>
    <property type="project" value="UniProtKB-KW"/>
</dbReference>
<dbReference type="STRING" id="531814.SAMN04487944_10235"/>
<dbReference type="InterPro" id="IPR004843">
    <property type="entry name" value="Calcineurin-like_PHP"/>
</dbReference>
<reference evidence="6 7" key="1">
    <citation type="submission" date="2016-10" db="EMBL/GenBank/DDBJ databases">
        <authorList>
            <person name="de Groot N.N."/>
        </authorList>
    </citation>
    <scope>NUCLEOTIDE SEQUENCE [LARGE SCALE GENOMIC DNA]</scope>
    <source>
        <strain evidence="6 7">CGMCC 1.7727</strain>
    </source>
</reference>
<name>A0A1H9MKM7_9BACI</name>
<keyword evidence="2" id="KW-0378">Hydrolase</keyword>
<evidence type="ECO:0000256" key="4">
    <source>
        <dbReference type="ARBA" id="ARBA00025742"/>
    </source>
</evidence>
<protein>
    <submittedName>
        <fullName evidence="6">Calcineurin-like phosphoesterase</fullName>
    </submittedName>
</protein>
<dbReference type="Gene3D" id="3.60.21.10">
    <property type="match status" value="1"/>
</dbReference>
<keyword evidence="1" id="KW-0479">Metal-binding</keyword>
<dbReference type="PANTHER" id="PTHR42988:SF2">
    <property type="entry name" value="CYCLIC NUCLEOTIDE PHOSPHODIESTERASE CBUA0032-RELATED"/>
    <property type="match status" value="1"/>
</dbReference>
<evidence type="ECO:0000256" key="2">
    <source>
        <dbReference type="ARBA" id="ARBA00022801"/>
    </source>
</evidence>
<dbReference type="EMBL" id="FOGL01000002">
    <property type="protein sequence ID" value="SER24264.1"/>
    <property type="molecule type" value="Genomic_DNA"/>
</dbReference>
<dbReference type="InterPro" id="IPR029052">
    <property type="entry name" value="Metallo-depent_PP-like"/>
</dbReference>